<reference evidence="2" key="1">
    <citation type="submission" date="2025-08" db="UniProtKB">
        <authorList>
            <consortium name="Ensembl"/>
        </authorList>
    </citation>
    <scope>IDENTIFICATION</scope>
</reference>
<dbReference type="GO" id="GO:0005737">
    <property type="term" value="C:cytoplasm"/>
    <property type="evidence" value="ECO:0007669"/>
    <property type="project" value="TreeGrafter"/>
</dbReference>
<dbReference type="PANTHER" id="PTHR19321">
    <property type="entry name" value="PROTEIN REGULATOR OF CYTOKINESIS 1 PRC1-RELATED"/>
    <property type="match status" value="1"/>
</dbReference>
<proteinExistence type="predicted"/>
<keyword evidence="1" id="KW-0175">Coiled coil</keyword>
<evidence type="ECO:0000256" key="1">
    <source>
        <dbReference type="SAM" id="Coils"/>
    </source>
</evidence>
<accession>A0A674J713</accession>
<dbReference type="GO" id="GO:0051256">
    <property type="term" value="P:mitotic spindle midzone assembly"/>
    <property type="evidence" value="ECO:0007669"/>
    <property type="project" value="TreeGrafter"/>
</dbReference>
<evidence type="ECO:0000313" key="3">
    <source>
        <dbReference type="Proteomes" id="UP000472274"/>
    </source>
</evidence>
<dbReference type="GO" id="GO:0008017">
    <property type="term" value="F:microtubule binding"/>
    <property type="evidence" value="ECO:0007669"/>
    <property type="project" value="InterPro"/>
</dbReference>
<organism evidence="2 3">
    <name type="scientific">Terrapene triunguis</name>
    <name type="common">Three-toed box turtle</name>
    <dbReference type="NCBI Taxonomy" id="2587831"/>
    <lineage>
        <taxon>Eukaryota</taxon>
        <taxon>Metazoa</taxon>
        <taxon>Chordata</taxon>
        <taxon>Craniata</taxon>
        <taxon>Vertebrata</taxon>
        <taxon>Euteleostomi</taxon>
        <taxon>Archelosauria</taxon>
        <taxon>Testudinata</taxon>
        <taxon>Testudines</taxon>
        <taxon>Cryptodira</taxon>
        <taxon>Durocryptodira</taxon>
        <taxon>Testudinoidea</taxon>
        <taxon>Emydidae</taxon>
        <taxon>Terrapene</taxon>
    </lineage>
</organism>
<protein>
    <recommendedName>
        <fullName evidence="4">Protein regulator of cytokinesis 1</fullName>
    </recommendedName>
</protein>
<dbReference type="PANTHER" id="PTHR19321:SF6">
    <property type="entry name" value="PROTEIN REGULATOR OF CYTOKINESIS 1"/>
    <property type="match status" value="1"/>
</dbReference>
<dbReference type="GO" id="GO:1990023">
    <property type="term" value="C:mitotic spindle midzone"/>
    <property type="evidence" value="ECO:0007669"/>
    <property type="project" value="TreeGrafter"/>
</dbReference>
<evidence type="ECO:0000313" key="2">
    <source>
        <dbReference type="Ensembl" id="ENSTMTP00000016358.1"/>
    </source>
</evidence>
<sequence length="249" mass="29297">KLLDIWHQIGIKEEMQLERMQAVKQHIEDLLNEMITEECQLKERIESSIERRKKELTSLRNELSLDPYLAEEGISILQMEKDLRLALDATLKEKNERLEELKQLQQQDEKLCAELFATPYYIPTGSIPSRLQLEELKEHVRMRSDEKKQRLEVFLKLRNEIRQYNEEIGHTPDSTLEKEALSDDEEPFCLTNKNIEFSSVSPLLLFVAIWTGLSSCAWCSLRARARPGEQRECLFSPFFFAYMRQPSGF</sequence>
<dbReference type="Proteomes" id="UP000472274">
    <property type="component" value="Unplaced"/>
</dbReference>
<dbReference type="Ensembl" id="ENSTMTT00000016943.1">
    <property type="protein sequence ID" value="ENSTMTP00000016358.1"/>
    <property type="gene ID" value="ENSTMTG00000011869.1"/>
</dbReference>
<dbReference type="InterPro" id="IPR007145">
    <property type="entry name" value="MAP65_Ase1_PRC1"/>
</dbReference>
<keyword evidence="3" id="KW-1185">Reference proteome</keyword>
<feature type="coiled-coil region" evidence="1">
    <location>
        <begin position="17"/>
        <end position="114"/>
    </location>
</feature>
<dbReference type="Pfam" id="PF03999">
    <property type="entry name" value="MAP65_ASE1"/>
    <property type="match status" value="1"/>
</dbReference>
<name>A0A674J713_9SAUR</name>
<dbReference type="GeneTree" id="ENSGT00390000009453"/>
<evidence type="ECO:0008006" key="4">
    <source>
        <dbReference type="Google" id="ProtNLM"/>
    </source>
</evidence>
<dbReference type="AlphaFoldDB" id="A0A674J713"/>
<reference evidence="2" key="2">
    <citation type="submission" date="2025-09" db="UniProtKB">
        <authorList>
            <consortium name="Ensembl"/>
        </authorList>
    </citation>
    <scope>IDENTIFICATION</scope>
</reference>